<dbReference type="EMBL" id="CP041614">
    <property type="protein sequence ID" value="QDO84043.1"/>
    <property type="molecule type" value="Genomic_DNA"/>
</dbReference>
<name>A0ABX5X270_9GAMM</name>
<protein>
    <submittedName>
        <fullName evidence="1">Uncharacterized protein</fullName>
    </submittedName>
</protein>
<proteinExistence type="predicted"/>
<evidence type="ECO:0000313" key="2">
    <source>
        <dbReference type="Proteomes" id="UP000315947"/>
    </source>
</evidence>
<organism evidence="1 2">
    <name type="scientific">Shewanella psychropiezotolerans</name>
    <dbReference type="NCBI Taxonomy" id="2593655"/>
    <lineage>
        <taxon>Bacteria</taxon>
        <taxon>Pseudomonadati</taxon>
        <taxon>Pseudomonadota</taxon>
        <taxon>Gammaproteobacteria</taxon>
        <taxon>Alteromonadales</taxon>
        <taxon>Shewanellaceae</taxon>
        <taxon>Shewanella</taxon>
    </lineage>
</organism>
<evidence type="ECO:0000313" key="1">
    <source>
        <dbReference type="EMBL" id="QDO84043.1"/>
    </source>
</evidence>
<dbReference type="Proteomes" id="UP000315947">
    <property type="component" value="Chromosome"/>
</dbReference>
<accession>A0ABX5X270</accession>
<gene>
    <name evidence="1" type="ORF">FM037_13345</name>
</gene>
<keyword evidence="2" id="KW-1185">Reference proteome</keyword>
<sequence>MTHCVKRSNNSISNLTTSALQHSGKTFIGKTAKGFDWLGLQYNSNGHVGLGKRALTNFATKLRKLYEQAQTKPALQTGLAERVTHYVRNWCCAGESPMEGGEAPTRAHKGPLAGLLRSPCLGNILHRPIAHIMSPLSPSR</sequence>
<reference evidence="1 2" key="1">
    <citation type="submission" date="2019-07" db="EMBL/GenBank/DDBJ databases">
        <title>Shewanella sp. YLB-06 whole genomic sequence.</title>
        <authorList>
            <person name="Yu L."/>
        </authorList>
    </citation>
    <scope>NUCLEOTIDE SEQUENCE [LARGE SCALE GENOMIC DNA]</scope>
    <source>
        <strain evidence="1 2">YLB-06</strain>
    </source>
</reference>
<dbReference type="RefSeq" id="WP_144046409.1">
    <property type="nucleotide sequence ID" value="NZ_CP041614.1"/>
</dbReference>